<comment type="caution">
    <text evidence="1">The sequence shown here is derived from an EMBL/GenBank/DDBJ whole genome shotgun (WGS) entry which is preliminary data.</text>
</comment>
<dbReference type="AlphaFoldDB" id="A0AAD9L0D4"/>
<dbReference type="Proteomes" id="UP001209878">
    <property type="component" value="Unassembled WGS sequence"/>
</dbReference>
<organism evidence="1 2">
    <name type="scientific">Ridgeia piscesae</name>
    <name type="common">Tubeworm</name>
    <dbReference type="NCBI Taxonomy" id="27915"/>
    <lineage>
        <taxon>Eukaryota</taxon>
        <taxon>Metazoa</taxon>
        <taxon>Spiralia</taxon>
        <taxon>Lophotrochozoa</taxon>
        <taxon>Annelida</taxon>
        <taxon>Polychaeta</taxon>
        <taxon>Sedentaria</taxon>
        <taxon>Canalipalpata</taxon>
        <taxon>Sabellida</taxon>
        <taxon>Siboglinidae</taxon>
        <taxon>Ridgeia</taxon>
    </lineage>
</organism>
<sequence length="108" mass="12396">MIPTISSMPSDSRVLPFIFTKSRFASSRFRRLTCFSSIMGGLLRWALSPMRVPVRTLALRGSTSPVASSRGRRSMRDRSAWSTRLEFYQQNRNICSLKKTCENSGMYY</sequence>
<evidence type="ECO:0000313" key="2">
    <source>
        <dbReference type="Proteomes" id="UP001209878"/>
    </source>
</evidence>
<name>A0AAD9L0D4_RIDPI</name>
<proteinExistence type="predicted"/>
<evidence type="ECO:0000313" key="1">
    <source>
        <dbReference type="EMBL" id="KAK2180635.1"/>
    </source>
</evidence>
<protein>
    <submittedName>
        <fullName evidence="1">Uncharacterized protein</fullName>
    </submittedName>
</protein>
<reference evidence="1" key="1">
    <citation type="journal article" date="2023" name="Mol. Biol. Evol.">
        <title>Third-Generation Sequencing Reveals the Adaptive Role of the Epigenome in Three Deep-Sea Polychaetes.</title>
        <authorList>
            <person name="Perez M."/>
            <person name="Aroh O."/>
            <person name="Sun Y."/>
            <person name="Lan Y."/>
            <person name="Juniper S.K."/>
            <person name="Young C.R."/>
            <person name="Angers B."/>
            <person name="Qian P.Y."/>
        </authorList>
    </citation>
    <scope>NUCLEOTIDE SEQUENCE</scope>
    <source>
        <strain evidence="1">R07B-5</strain>
    </source>
</reference>
<dbReference type="EMBL" id="JAODUO010000434">
    <property type="protein sequence ID" value="KAK2180635.1"/>
    <property type="molecule type" value="Genomic_DNA"/>
</dbReference>
<keyword evidence="2" id="KW-1185">Reference proteome</keyword>
<gene>
    <name evidence="1" type="ORF">NP493_434g00010</name>
</gene>
<accession>A0AAD9L0D4</accession>